<dbReference type="PANTHER" id="PTHR42755">
    <property type="entry name" value="3-DEOXY-MANNO-OCTULOSONATE CYTIDYLYLTRANSFERASE"/>
    <property type="match status" value="1"/>
</dbReference>
<evidence type="ECO:0000256" key="8">
    <source>
        <dbReference type="RuleBase" id="RU365103"/>
    </source>
</evidence>
<dbReference type="Gene3D" id="3.40.50.2000">
    <property type="entry name" value="Glycogen Phosphorylase B"/>
    <property type="match status" value="1"/>
</dbReference>
<dbReference type="InterPro" id="IPR039901">
    <property type="entry name" value="Kdotransferase"/>
</dbReference>
<evidence type="ECO:0000313" key="11">
    <source>
        <dbReference type="Proteomes" id="UP000183496"/>
    </source>
</evidence>
<organism evidence="10 11">
    <name type="scientific">Myroides profundi</name>
    <dbReference type="NCBI Taxonomy" id="480520"/>
    <lineage>
        <taxon>Bacteria</taxon>
        <taxon>Pseudomonadati</taxon>
        <taxon>Bacteroidota</taxon>
        <taxon>Flavobacteriia</taxon>
        <taxon>Flavobacteriales</taxon>
        <taxon>Flavobacteriaceae</taxon>
        <taxon>Myroides</taxon>
    </lineage>
</organism>
<evidence type="ECO:0000256" key="7">
    <source>
        <dbReference type="PIRSR" id="PIRSR639901-1"/>
    </source>
</evidence>
<feature type="domain" description="3-deoxy-D-manno-octulosonic-acid transferase N-terminal" evidence="9">
    <location>
        <begin position="60"/>
        <end position="226"/>
    </location>
</feature>
<evidence type="ECO:0000256" key="6">
    <source>
        <dbReference type="ARBA" id="ARBA00049183"/>
    </source>
</evidence>
<reference evidence="10 11" key="1">
    <citation type="submission" date="2016-10" db="EMBL/GenBank/DDBJ databases">
        <authorList>
            <person name="Varghese N."/>
            <person name="Submissions S."/>
        </authorList>
    </citation>
    <scope>NUCLEOTIDE SEQUENCE [LARGE SCALE GENOMIC DNA]</scope>
    <source>
        <strain evidence="11">DSM 19823 / KCTC 23066 / CCTCC M 208030 / D25</strain>
    </source>
</reference>
<comment type="function">
    <text evidence="8">Involved in lipopolysaccharide (LPS) biosynthesis. Catalyzes the transfer of 3-deoxy-D-manno-octulosonate (Kdo) residue(s) from CMP-Kdo to lipid IV(A), the tetraacyldisaccharide-1,4'-bisphosphate precursor of lipid A.</text>
</comment>
<dbReference type="GO" id="GO:0005886">
    <property type="term" value="C:plasma membrane"/>
    <property type="evidence" value="ECO:0007669"/>
    <property type="project" value="UniProtKB-SubCell"/>
</dbReference>
<dbReference type="AlphaFoldDB" id="A0AAJ4W4H9"/>
<comment type="catalytic activity">
    <reaction evidence="6 8">
        <text>lipid IVA (E. coli) + CMP-3-deoxy-beta-D-manno-octulosonate = alpha-Kdo-(2-&gt;6)-lipid IVA (E. coli) + CMP + H(+)</text>
        <dbReference type="Rhea" id="RHEA:28066"/>
        <dbReference type="ChEBI" id="CHEBI:15378"/>
        <dbReference type="ChEBI" id="CHEBI:58603"/>
        <dbReference type="ChEBI" id="CHEBI:60364"/>
        <dbReference type="ChEBI" id="CHEBI:60377"/>
        <dbReference type="ChEBI" id="CHEBI:85987"/>
        <dbReference type="EC" id="2.4.99.12"/>
    </reaction>
</comment>
<dbReference type="Gene3D" id="3.40.50.11720">
    <property type="entry name" value="3-Deoxy-D-manno-octulosonic-acid transferase, N-terminal domain"/>
    <property type="match status" value="1"/>
</dbReference>
<proteinExistence type="inferred from homology"/>
<comment type="caution">
    <text evidence="10">The sequence shown here is derived from an EMBL/GenBank/DDBJ whole genome shotgun (WGS) entry which is preliminary data.</text>
</comment>
<dbReference type="Pfam" id="PF04413">
    <property type="entry name" value="Glycos_transf_N"/>
    <property type="match status" value="1"/>
</dbReference>
<evidence type="ECO:0000256" key="2">
    <source>
        <dbReference type="ARBA" id="ARBA00012621"/>
    </source>
</evidence>
<evidence type="ECO:0000256" key="4">
    <source>
        <dbReference type="ARBA" id="ARBA00022679"/>
    </source>
</evidence>
<keyword evidence="8" id="KW-0472">Membrane</keyword>
<keyword evidence="8" id="KW-1003">Cell membrane</keyword>
<evidence type="ECO:0000259" key="9">
    <source>
        <dbReference type="Pfam" id="PF04413"/>
    </source>
</evidence>
<feature type="active site" description="Proton acceptor" evidence="7">
    <location>
        <position position="80"/>
    </location>
</feature>
<dbReference type="InterPro" id="IPR007507">
    <property type="entry name" value="Glycos_transf_N"/>
</dbReference>
<dbReference type="GO" id="GO:0009245">
    <property type="term" value="P:lipid A biosynthetic process"/>
    <property type="evidence" value="ECO:0007669"/>
    <property type="project" value="TreeGrafter"/>
</dbReference>
<dbReference type="Proteomes" id="UP000183496">
    <property type="component" value="Unassembled WGS sequence"/>
</dbReference>
<evidence type="ECO:0000313" key="10">
    <source>
        <dbReference type="EMBL" id="SER01798.1"/>
    </source>
</evidence>
<comment type="subcellular location">
    <subcellularLocation>
        <location evidence="8">Cell membrane</location>
    </subcellularLocation>
</comment>
<keyword evidence="8" id="KW-0812">Transmembrane</keyword>
<keyword evidence="8" id="KW-0448">Lipopolysaccharide biosynthesis</keyword>
<name>A0AAJ4W4H9_MYRPR</name>
<dbReference type="InterPro" id="IPR038107">
    <property type="entry name" value="Glycos_transf_N_sf"/>
</dbReference>
<accession>A0AAJ4W4H9</accession>
<dbReference type="GO" id="GO:0043842">
    <property type="term" value="F:Kdo transferase activity"/>
    <property type="evidence" value="ECO:0007669"/>
    <property type="project" value="UniProtKB-EC"/>
</dbReference>
<keyword evidence="8" id="KW-1133">Transmembrane helix</keyword>
<comment type="similarity">
    <text evidence="8">Belongs to the glycosyltransferase group 1 family.</text>
</comment>
<keyword evidence="4 8" id="KW-0808">Transferase</keyword>
<comment type="pathway">
    <text evidence="1 8">Bacterial outer membrane biogenesis; LPS core biosynthesis.</text>
</comment>
<evidence type="ECO:0000256" key="5">
    <source>
        <dbReference type="ARBA" id="ARBA00031445"/>
    </source>
</evidence>
<dbReference type="SUPFAM" id="SSF53756">
    <property type="entry name" value="UDP-Glycosyltransferase/glycogen phosphorylase"/>
    <property type="match status" value="1"/>
</dbReference>
<dbReference type="PANTHER" id="PTHR42755:SF1">
    <property type="entry name" value="3-DEOXY-D-MANNO-OCTULOSONIC ACID TRANSFERASE, MITOCHONDRIAL-RELATED"/>
    <property type="match status" value="1"/>
</dbReference>
<feature type="transmembrane region" description="Helical" evidence="8">
    <location>
        <begin position="21"/>
        <end position="42"/>
    </location>
</feature>
<evidence type="ECO:0000256" key="3">
    <source>
        <dbReference type="ARBA" id="ARBA00019077"/>
    </source>
</evidence>
<dbReference type="EMBL" id="FOFY01000008">
    <property type="protein sequence ID" value="SER01798.1"/>
    <property type="molecule type" value="Genomic_DNA"/>
</dbReference>
<evidence type="ECO:0000256" key="1">
    <source>
        <dbReference type="ARBA" id="ARBA00004713"/>
    </source>
</evidence>
<dbReference type="EC" id="2.4.99.12" evidence="2 8"/>
<dbReference type="GO" id="GO:0009244">
    <property type="term" value="P:lipopolysaccharide core region biosynthetic process"/>
    <property type="evidence" value="ECO:0007669"/>
    <property type="project" value="UniProtKB-UniRule"/>
</dbReference>
<keyword evidence="11" id="KW-1185">Reference proteome</keyword>
<gene>
    <name evidence="10" type="ORF">SAMN04488089_108117</name>
</gene>
<sequence length="431" mass="49856">MRQSSNFIKRNVISLNKDLPMFFLYNILTYISIFFIRIIALFNKKLGLFVAGRKQSFQILKDNILPTDKVFWIHVASLGEYEQGLPVMEQLKQKYPTHKIVLTFFSPSGYEVKKNNTIADATLYLPMDTLANAKKFLALCHPEQVFFVKYEYWPNYLNQLRQQNIPTYLVSGILRPDQVFFKWYGGFYRTALKAFRYFFVQNEVSKTLLNQLQYNNVEIVGDTRFDRVSQILEQDNKLAFLEAFTLNKMAKTIVIGSSWPEDEKILANYINNTQDNSIKFIFAPHNIKKDQIDNLVQNLKKPTVLHSEHEGKDLTQYNVYIIDAYSILTKAYSYADIAYIGGGFGAGIHNILEAATYGVPVIIGPNYKKFQEAKDLITFGSCIVVNSQSELDQIFDELLYNDAKRIELGKTSNHFILKNKNATEKIMKHIH</sequence>
<protein>
    <recommendedName>
        <fullName evidence="3 8">3-deoxy-D-manno-octulosonic acid transferase</fullName>
        <shortName evidence="8">Kdo transferase</shortName>
        <ecNumber evidence="2 8">2.4.99.12</ecNumber>
    </recommendedName>
    <alternativeName>
        <fullName evidence="5 8">Lipid IV(A) 3-deoxy-D-manno-octulosonic acid transferase</fullName>
    </alternativeName>
</protein>